<dbReference type="Pfam" id="PF07875">
    <property type="entry name" value="Coat_F"/>
    <property type="match status" value="1"/>
</dbReference>
<accession>A0A3E2B5M6</accession>
<evidence type="ECO:0000313" key="2">
    <source>
        <dbReference type="Proteomes" id="UP000260649"/>
    </source>
</evidence>
<dbReference type="EMBL" id="QQRQ01000003">
    <property type="protein sequence ID" value="RFT07340.1"/>
    <property type="molecule type" value="Genomic_DNA"/>
</dbReference>
<protein>
    <submittedName>
        <fullName evidence="1">Spore coat protein</fullName>
    </submittedName>
</protein>
<dbReference type="Proteomes" id="UP000260649">
    <property type="component" value="Unassembled WGS sequence"/>
</dbReference>
<keyword evidence="1" id="KW-0167">Capsid protein</keyword>
<dbReference type="RefSeq" id="WP_021919160.1">
    <property type="nucleotide sequence ID" value="NZ_CAKXKJ010000002.1"/>
</dbReference>
<keyword evidence="2" id="KW-1185">Reference proteome</keyword>
<proteinExistence type="predicted"/>
<name>A0A3E2B5M6_9FIRM</name>
<keyword evidence="1" id="KW-0946">Virion</keyword>
<evidence type="ECO:0000313" key="1">
    <source>
        <dbReference type="EMBL" id="RFT07340.1"/>
    </source>
</evidence>
<sequence>MGDKNLMENILLLEKGVCDLFLHGTIESSTSSVHQAFSTALHDSLGMQDTIYDMMAEKGWYPAEQAEQKKIDSVRQKFSSQQAN</sequence>
<gene>
    <name evidence="1" type="ORF">DV520_03230</name>
</gene>
<organism evidence="1 2">
    <name type="scientific">Evtepia gabavorous</name>
    <dbReference type="NCBI Taxonomy" id="2211183"/>
    <lineage>
        <taxon>Bacteria</taxon>
        <taxon>Bacillati</taxon>
        <taxon>Bacillota</taxon>
        <taxon>Clostridia</taxon>
        <taxon>Eubacteriales</taxon>
        <taxon>Evtepia</taxon>
    </lineage>
</organism>
<comment type="caution">
    <text evidence="1">The sequence shown here is derived from an EMBL/GenBank/DDBJ whole genome shotgun (WGS) entry which is preliminary data.</text>
</comment>
<dbReference type="OrthoDB" id="1685263at2"/>
<dbReference type="GeneID" id="97994755"/>
<dbReference type="InterPro" id="IPR012851">
    <property type="entry name" value="Spore_coat_CotF-like"/>
</dbReference>
<reference evidence="1 2" key="1">
    <citation type="submission" date="2018-07" db="EMBL/GenBank/DDBJ databases">
        <title>GABA Modulating Bacteria of the Human Gut Microbiota.</title>
        <authorList>
            <person name="Strandwitz P."/>
            <person name="Kim K.H."/>
            <person name="Terekhova D."/>
            <person name="Liu J.K."/>
            <person name="Sharma A."/>
            <person name="Levering J."/>
            <person name="Mcdonald D."/>
            <person name="Dietrich D."/>
            <person name="Ramadhar T.R."/>
            <person name="Lekbua A."/>
            <person name="Mroue N."/>
            <person name="Liston C."/>
            <person name="Stewart E.J."/>
            <person name="Dubin M.J."/>
            <person name="Zengler K."/>
            <person name="Knight R."/>
            <person name="Gilbert J.A."/>
            <person name="Clardy J."/>
            <person name="Lewis K."/>
        </authorList>
    </citation>
    <scope>NUCLEOTIDE SEQUENCE [LARGE SCALE GENOMIC DNA]</scope>
    <source>
        <strain evidence="1 2">KLE1738</strain>
    </source>
</reference>
<dbReference type="AlphaFoldDB" id="A0A3E2B5M6"/>